<keyword evidence="2" id="KW-1185">Reference proteome</keyword>
<reference evidence="1 2" key="1">
    <citation type="journal article" date="2017" name="G3 (Bethesda)">
        <title>The Physical Genome Mapping of Anopheles albimanus Corrected Scaffold Misassemblies and Identified Interarm Rearrangements in Genus Anopheles.</title>
        <authorList>
            <person name="Artemov G.N."/>
            <person name="Peery A.N."/>
            <person name="Jiang X."/>
            <person name="Tu Z."/>
            <person name="Stegniy V.N."/>
            <person name="Sharakhova M.V."/>
            <person name="Sharakhov I.V."/>
        </authorList>
    </citation>
    <scope>NUCLEOTIDE SEQUENCE [LARGE SCALE GENOMIC DNA]</scope>
    <source>
        <strain evidence="1 2">ALBI9_A</strain>
    </source>
</reference>
<organism evidence="1 2">
    <name type="scientific">Anopheles albimanus</name>
    <name type="common">New world malaria mosquito</name>
    <dbReference type="NCBI Taxonomy" id="7167"/>
    <lineage>
        <taxon>Eukaryota</taxon>
        <taxon>Metazoa</taxon>
        <taxon>Ecdysozoa</taxon>
        <taxon>Arthropoda</taxon>
        <taxon>Hexapoda</taxon>
        <taxon>Insecta</taxon>
        <taxon>Pterygota</taxon>
        <taxon>Neoptera</taxon>
        <taxon>Endopterygota</taxon>
        <taxon>Diptera</taxon>
        <taxon>Nematocera</taxon>
        <taxon>Culicoidea</taxon>
        <taxon>Culicidae</taxon>
        <taxon>Anophelinae</taxon>
        <taxon>Anopheles</taxon>
    </lineage>
</organism>
<proteinExistence type="predicted"/>
<evidence type="ECO:0000313" key="2">
    <source>
        <dbReference type="Proteomes" id="UP000069272"/>
    </source>
</evidence>
<dbReference type="AlphaFoldDB" id="A0A1I8JSI1"/>
<sequence length="108" mass="11924">MHLSLIVAASIATLLLLDSVSCGQHCRSDEELLQCGSKTECHCRPGLVRYGQQCLPEKTCKPINDRMDCRRNEVRLKCGKTIGCFCRPGYLLHRNACLVKSACKAAGK</sequence>
<dbReference type="VEuPathDB" id="VectorBase:AALB015755"/>
<accession>A0A1I8JSI1</accession>
<dbReference type="EnsemblMetazoa" id="AALB015755-RA">
    <property type="protein sequence ID" value="AALB015755-PA"/>
    <property type="gene ID" value="AALB015755"/>
</dbReference>
<evidence type="ECO:0000313" key="1">
    <source>
        <dbReference type="EnsemblMetazoa" id="AALB015755-PA"/>
    </source>
</evidence>
<protein>
    <submittedName>
        <fullName evidence="1">Uncharacterized protein</fullName>
    </submittedName>
</protein>
<name>A0A1I8JSI1_ANOAL</name>
<dbReference type="Proteomes" id="UP000069272">
    <property type="component" value="Chromosome 3L"/>
</dbReference>
<reference evidence="1" key="2">
    <citation type="submission" date="2022-08" db="UniProtKB">
        <authorList>
            <consortium name="EnsemblMetazoa"/>
        </authorList>
    </citation>
    <scope>IDENTIFICATION</scope>
    <source>
        <strain evidence="1">STECLA/ALBI9_A</strain>
    </source>
</reference>